<dbReference type="Pfam" id="PF07949">
    <property type="entry name" value="YbbR"/>
    <property type="match status" value="1"/>
</dbReference>
<dbReference type="RefSeq" id="WP_189089387.1">
    <property type="nucleotide sequence ID" value="NZ_BMQL01000007.1"/>
</dbReference>
<dbReference type="AlphaFoldDB" id="A0A918C4K7"/>
<name>A0A918C4K7_9DEIO</name>
<proteinExistence type="predicted"/>
<evidence type="ECO:0000313" key="2">
    <source>
        <dbReference type="Proteomes" id="UP000603865"/>
    </source>
</evidence>
<dbReference type="Gene3D" id="2.170.120.30">
    <property type="match status" value="1"/>
</dbReference>
<gene>
    <name evidence="1" type="ORF">GCM10008957_17270</name>
</gene>
<sequence>MSTRPGWARWLSPTYIWRRSVHNLLPKLSALVVAALVWLVATSDRRVNIEQGFDVRLEVRDTSSGTERRAVSDLPSTVRVTLSGQRSRLQGLAADKIEASVDTTGAKEGSFTLPVEVRAPDGTTALRVLPARVQGFVDSQLSRTLPVTLSVGTPPENSLPRYSVSPASVVVSGPSRLVITVDRVVTVPLNVGAGSEGAARLVPLTPQGAAVTNVVLRPASVTVRRTDTEAIPIRSVPVLLPAPPARLNVITSSVQPPTVRLIGPAEALRNLNSVTALLPYKAGSYRITPTFRLPPGVQILDSVSVSLSILERP</sequence>
<dbReference type="Gene3D" id="2.170.120.40">
    <property type="entry name" value="YbbR-like domain"/>
    <property type="match status" value="1"/>
</dbReference>
<dbReference type="EMBL" id="BMQL01000007">
    <property type="protein sequence ID" value="GGR04893.1"/>
    <property type="molecule type" value="Genomic_DNA"/>
</dbReference>
<dbReference type="Proteomes" id="UP000603865">
    <property type="component" value="Unassembled WGS sequence"/>
</dbReference>
<keyword evidence="2" id="KW-1185">Reference proteome</keyword>
<accession>A0A918C4K7</accession>
<dbReference type="InterPro" id="IPR053154">
    <property type="entry name" value="c-di-AMP_regulator"/>
</dbReference>
<reference evidence="1" key="2">
    <citation type="submission" date="2020-09" db="EMBL/GenBank/DDBJ databases">
        <authorList>
            <person name="Sun Q."/>
            <person name="Ohkuma M."/>
        </authorList>
    </citation>
    <scope>NUCLEOTIDE SEQUENCE</scope>
    <source>
        <strain evidence="1">JCM 31311</strain>
    </source>
</reference>
<dbReference type="PANTHER" id="PTHR37804:SF1">
    <property type="entry name" value="CDAA REGULATORY PROTEIN CDAR"/>
    <property type="match status" value="1"/>
</dbReference>
<reference evidence="1" key="1">
    <citation type="journal article" date="2014" name="Int. J. Syst. Evol. Microbiol.">
        <title>Complete genome sequence of Corynebacterium casei LMG S-19264T (=DSM 44701T), isolated from a smear-ripened cheese.</title>
        <authorList>
            <consortium name="US DOE Joint Genome Institute (JGI-PGF)"/>
            <person name="Walter F."/>
            <person name="Albersmeier A."/>
            <person name="Kalinowski J."/>
            <person name="Ruckert C."/>
        </authorList>
    </citation>
    <scope>NUCLEOTIDE SEQUENCE</scope>
    <source>
        <strain evidence="1">JCM 31311</strain>
    </source>
</reference>
<protein>
    <recommendedName>
        <fullName evidence="3">YbbR family protein</fullName>
    </recommendedName>
</protein>
<dbReference type="PANTHER" id="PTHR37804">
    <property type="entry name" value="CDAA REGULATORY PROTEIN CDAR"/>
    <property type="match status" value="1"/>
</dbReference>
<evidence type="ECO:0000313" key="1">
    <source>
        <dbReference type="EMBL" id="GGR04893.1"/>
    </source>
</evidence>
<organism evidence="1 2">
    <name type="scientific">Deinococcus ruber</name>
    <dbReference type="NCBI Taxonomy" id="1848197"/>
    <lineage>
        <taxon>Bacteria</taxon>
        <taxon>Thermotogati</taxon>
        <taxon>Deinococcota</taxon>
        <taxon>Deinococci</taxon>
        <taxon>Deinococcales</taxon>
        <taxon>Deinococcaceae</taxon>
        <taxon>Deinococcus</taxon>
    </lineage>
</organism>
<dbReference type="InterPro" id="IPR012505">
    <property type="entry name" value="YbbR"/>
</dbReference>
<evidence type="ECO:0008006" key="3">
    <source>
        <dbReference type="Google" id="ProtNLM"/>
    </source>
</evidence>
<comment type="caution">
    <text evidence="1">The sequence shown here is derived from an EMBL/GenBank/DDBJ whole genome shotgun (WGS) entry which is preliminary data.</text>
</comment>